<dbReference type="PANTHER" id="PTHR10963:SF68">
    <property type="entry name" value="GLYCOSIDASE CRH1-RELATED"/>
    <property type="match status" value="1"/>
</dbReference>
<evidence type="ECO:0000256" key="17">
    <source>
        <dbReference type="PIRSR" id="PIRSR037299-1"/>
    </source>
</evidence>
<sequence>MFSKFAVALAAVSLVSAQTSTECNPLKTTCKPDAAFGKNGANCDFTAGACNGFHTMAGKAVTYDSRGAIVAMDAPGQAPTLRSDNYLFFGRVDVELQAAPGKGIVTSVVLLSDDLDEIDFETVGFDNKHIQSNYFSKGDDSVFDRGGNHAVDNPLGAIHKYTFEWTPDKIDWIIDGAVVRTLTRAAVGDAFPQSPMQVKLGAWVAGYEGGRPGTTEWSGGIADFSNGPATAIYKSVKVVDYAGGSSATDKDVKEYVYGDHSGSAKSIRVILKDGSNTTPAASASTSSTTAASSASSVSASSASASASSSQKSSVTSTKSVTTSAALSIITSEALPTKNSTSTVITAISSAVNGTNATTTLTTATGSRTSASSTPTSPPTSGASGSGAMLGAAVLLLAALAI</sequence>
<dbReference type="GO" id="GO:0008843">
    <property type="term" value="F:endochitinase activity"/>
    <property type="evidence" value="ECO:0007669"/>
    <property type="project" value="UniProtKB-EC"/>
</dbReference>
<reference evidence="22 23" key="1">
    <citation type="submission" date="2020-02" db="EMBL/GenBank/DDBJ databases">
        <title>Comparative genomics of the hypocrealean fungal genus Beauvera.</title>
        <authorList>
            <person name="Showalter D.N."/>
            <person name="Bushley K.E."/>
            <person name="Rehner S.A."/>
        </authorList>
    </citation>
    <scope>NUCLEOTIDE SEQUENCE [LARGE SCALE GENOMIC DNA]</scope>
    <source>
        <strain evidence="22 23">ARSEF4384</strain>
    </source>
</reference>
<dbReference type="Gene3D" id="2.60.120.200">
    <property type="match status" value="1"/>
</dbReference>
<feature type="domain" description="GH16" evidence="21">
    <location>
        <begin position="24"/>
        <end position="244"/>
    </location>
</feature>
<dbReference type="InterPro" id="IPR050546">
    <property type="entry name" value="Glycosyl_Hydrlase_16"/>
</dbReference>
<evidence type="ECO:0000256" key="10">
    <source>
        <dbReference type="ARBA" id="ARBA00023157"/>
    </source>
</evidence>
<organism evidence="22 23">
    <name type="scientific">Beauveria asiatica</name>
    <dbReference type="NCBI Taxonomy" id="1069075"/>
    <lineage>
        <taxon>Eukaryota</taxon>
        <taxon>Fungi</taxon>
        <taxon>Dikarya</taxon>
        <taxon>Ascomycota</taxon>
        <taxon>Pezizomycotina</taxon>
        <taxon>Sordariomycetes</taxon>
        <taxon>Hypocreomycetidae</taxon>
        <taxon>Hypocreales</taxon>
        <taxon>Cordycipitaceae</taxon>
        <taxon>Beauveria</taxon>
    </lineage>
</organism>
<evidence type="ECO:0000256" key="11">
    <source>
        <dbReference type="ARBA" id="ARBA00023180"/>
    </source>
</evidence>
<evidence type="ECO:0000256" key="18">
    <source>
        <dbReference type="PIRSR" id="PIRSR037299-2"/>
    </source>
</evidence>
<dbReference type="GO" id="GO:0009277">
    <property type="term" value="C:fungal-type cell wall"/>
    <property type="evidence" value="ECO:0007669"/>
    <property type="project" value="TreeGrafter"/>
</dbReference>
<evidence type="ECO:0000256" key="2">
    <source>
        <dbReference type="ARBA" id="ARBA00004196"/>
    </source>
</evidence>
<keyword evidence="9 16" id="KW-0472">Membrane</keyword>
<dbReference type="GO" id="GO:0016757">
    <property type="term" value="F:glycosyltransferase activity"/>
    <property type="evidence" value="ECO:0007669"/>
    <property type="project" value="UniProtKB-KW"/>
</dbReference>
<evidence type="ECO:0000256" key="4">
    <source>
        <dbReference type="ARBA" id="ARBA00022622"/>
    </source>
</evidence>
<accession>A0AAW0RH15</accession>
<evidence type="ECO:0000256" key="9">
    <source>
        <dbReference type="ARBA" id="ARBA00023136"/>
    </source>
</evidence>
<dbReference type="GO" id="GO:0031505">
    <property type="term" value="P:fungal-type cell wall organization"/>
    <property type="evidence" value="ECO:0007669"/>
    <property type="project" value="TreeGrafter"/>
</dbReference>
<dbReference type="Pfam" id="PF00722">
    <property type="entry name" value="Glyco_hydro_16"/>
    <property type="match status" value="1"/>
</dbReference>
<feature type="chain" id="PRO_5043866847" description="Crh-like protein" evidence="20">
    <location>
        <begin position="18"/>
        <end position="401"/>
    </location>
</feature>
<dbReference type="PROSITE" id="PS51762">
    <property type="entry name" value="GH16_2"/>
    <property type="match status" value="1"/>
</dbReference>
<evidence type="ECO:0000256" key="1">
    <source>
        <dbReference type="ARBA" id="ARBA00000822"/>
    </source>
</evidence>
<dbReference type="InterPro" id="IPR017168">
    <property type="entry name" value="CHR-like"/>
</dbReference>
<protein>
    <recommendedName>
        <fullName evidence="16">Crh-like protein</fullName>
        <ecNumber evidence="16">3.2.-.-</ecNumber>
    </recommendedName>
</protein>
<feature type="region of interest" description="Disordered" evidence="19">
    <location>
        <begin position="360"/>
        <end position="384"/>
    </location>
</feature>
<evidence type="ECO:0000256" key="12">
    <source>
        <dbReference type="ARBA" id="ARBA00023288"/>
    </source>
</evidence>
<keyword evidence="6" id="KW-0808">Transferase</keyword>
<dbReference type="InterPro" id="IPR000757">
    <property type="entry name" value="Beta-glucanase-like"/>
</dbReference>
<proteinExistence type="inferred from homology"/>
<evidence type="ECO:0000256" key="3">
    <source>
        <dbReference type="ARBA" id="ARBA00004589"/>
    </source>
</evidence>
<feature type="active site" description="Nucleophile" evidence="17">
    <location>
        <position position="117"/>
    </location>
</feature>
<feature type="disulfide bond" evidence="18">
    <location>
        <begin position="23"/>
        <end position="30"/>
    </location>
</feature>
<evidence type="ECO:0000256" key="14">
    <source>
        <dbReference type="ARBA" id="ARBA00023316"/>
    </source>
</evidence>
<evidence type="ECO:0000256" key="19">
    <source>
        <dbReference type="SAM" id="MobiDB-lite"/>
    </source>
</evidence>
<evidence type="ECO:0000256" key="13">
    <source>
        <dbReference type="ARBA" id="ARBA00023295"/>
    </source>
</evidence>
<keyword evidence="7 20" id="KW-0732">Signal</keyword>
<dbReference type="EMBL" id="JAAHCF010001055">
    <property type="protein sequence ID" value="KAK8141291.1"/>
    <property type="molecule type" value="Genomic_DNA"/>
</dbReference>
<evidence type="ECO:0000256" key="20">
    <source>
        <dbReference type="SAM" id="SignalP"/>
    </source>
</evidence>
<dbReference type="PANTHER" id="PTHR10963">
    <property type="entry name" value="GLYCOSYL HYDROLASE-RELATED"/>
    <property type="match status" value="1"/>
</dbReference>
<comment type="similarity">
    <text evidence="15">Belongs to the glycosyl hydrolase 16 family. CRH1 subfamily.</text>
</comment>
<dbReference type="PIRSF" id="PIRSF037299">
    <property type="entry name" value="Glycosidase_CRH1_prd"/>
    <property type="match status" value="1"/>
</dbReference>
<dbReference type="EC" id="3.2.-.-" evidence="16"/>
<keyword evidence="12" id="KW-0449">Lipoprotein</keyword>
<name>A0AAW0RH15_9HYPO</name>
<gene>
    <name evidence="22" type="ORF">G3M48_000324</name>
</gene>
<evidence type="ECO:0000256" key="5">
    <source>
        <dbReference type="ARBA" id="ARBA00022676"/>
    </source>
</evidence>
<evidence type="ECO:0000313" key="23">
    <source>
        <dbReference type="Proteomes" id="UP001397290"/>
    </source>
</evidence>
<evidence type="ECO:0000256" key="15">
    <source>
        <dbReference type="ARBA" id="ARBA00038074"/>
    </source>
</evidence>
<dbReference type="InterPro" id="IPR013320">
    <property type="entry name" value="ConA-like_dom_sf"/>
</dbReference>
<keyword evidence="5" id="KW-0328">Glycosyltransferase</keyword>
<keyword evidence="4" id="KW-0336">GPI-anchor</keyword>
<keyword evidence="14" id="KW-0961">Cell wall biogenesis/degradation</keyword>
<evidence type="ECO:0000256" key="8">
    <source>
        <dbReference type="ARBA" id="ARBA00022801"/>
    </source>
</evidence>
<evidence type="ECO:0000256" key="16">
    <source>
        <dbReference type="PIRNR" id="PIRNR037299"/>
    </source>
</evidence>
<dbReference type="SUPFAM" id="SSF49899">
    <property type="entry name" value="Concanavalin A-like lectins/glucanases"/>
    <property type="match status" value="1"/>
</dbReference>
<feature type="active site" description="Proton donor" evidence="17">
    <location>
        <position position="121"/>
    </location>
</feature>
<keyword evidence="8 16" id="KW-0378">Hydrolase</keyword>
<evidence type="ECO:0000313" key="22">
    <source>
        <dbReference type="EMBL" id="KAK8141291.1"/>
    </source>
</evidence>
<comment type="catalytic activity">
    <reaction evidence="1">
        <text>Random endo-hydrolysis of N-acetyl-beta-D-glucosaminide (1-&gt;4)-beta-linkages in chitin and chitodextrins.</text>
        <dbReference type="EC" id="3.2.1.14"/>
    </reaction>
</comment>
<comment type="caution">
    <text evidence="22">The sequence shown here is derived from an EMBL/GenBank/DDBJ whole genome shotgun (WGS) entry which is preliminary data.</text>
</comment>
<keyword evidence="13" id="KW-0326">Glycosidase</keyword>
<feature type="signal peptide" evidence="20">
    <location>
        <begin position="1"/>
        <end position="17"/>
    </location>
</feature>
<dbReference type="AlphaFoldDB" id="A0AAW0RH15"/>
<dbReference type="Proteomes" id="UP001397290">
    <property type="component" value="Unassembled WGS sequence"/>
</dbReference>
<keyword evidence="11" id="KW-0325">Glycoprotein</keyword>
<dbReference type="GO" id="GO:0098552">
    <property type="term" value="C:side of membrane"/>
    <property type="evidence" value="ECO:0007669"/>
    <property type="project" value="UniProtKB-KW"/>
</dbReference>
<evidence type="ECO:0000256" key="6">
    <source>
        <dbReference type="ARBA" id="ARBA00022679"/>
    </source>
</evidence>
<keyword evidence="10 18" id="KW-1015">Disulfide bond</keyword>
<comment type="subcellular location">
    <subcellularLocation>
        <location evidence="2">Cell envelope</location>
    </subcellularLocation>
    <subcellularLocation>
        <location evidence="3">Membrane</location>
        <topology evidence="3">Lipid-anchor</topology>
        <topology evidence="3">GPI-anchor</topology>
    </subcellularLocation>
</comment>
<evidence type="ECO:0000256" key="7">
    <source>
        <dbReference type="ARBA" id="ARBA00022729"/>
    </source>
</evidence>
<dbReference type="GO" id="GO:0005975">
    <property type="term" value="P:carbohydrate metabolic process"/>
    <property type="evidence" value="ECO:0007669"/>
    <property type="project" value="InterPro"/>
</dbReference>
<evidence type="ECO:0000259" key="21">
    <source>
        <dbReference type="PROSITE" id="PS51762"/>
    </source>
</evidence>
<keyword evidence="23" id="KW-1185">Reference proteome</keyword>